<sequence length="108" mass="11932">MLQGLMLERGVLVLAVLTLTGFTAPEQQRNISRSSQELSQMTCSQLWYLGEKIRADGGVCPRSERARQAFFRTRTCVSQDERVLGEEVGAYLAALRGIAADKGCPDRP</sequence>
<proteinExistence type="predicted"/>
<dbReference type="EMBL" id="JAABLQ010000001">
    <property type="protein sequence ID" value="NBN77370.1"/>
    <property type="molecule type" value="Genomic_DNA"/>
</dbReference>
<organism evidence="1 2">
    <name type="scientific">Pannonibacter tanglangensis</name>
    <dbReference type="NCBI Taxonomy" id="2750084"/>
    <lineage>
        <taxon>Bacteria</taxon>
        <taxon>Pseudomonadati</taxon>
        <taxon>Pseudomonadota</taxon>
        <taxon>Alphaproteobacteria</taxon>
        <taxon>Hyphomicrobiales</taxon>
        <taxon>Stappiaceae</taxon>
        <taxon>Pannonibacter</taxon>
    </lineage>
</organism>
<name>A0A7X5J8L3_9HYPH</name>
<comment type="caution">
    <text evidence="1">The sequence shown here is derived from an EMBL/GenBank/DDBJ whole genome shotgun (WGS) entry which is preliminary data.</text>
</comment>
<dbReference type="RefSeq" id="WP_161675694.1">
    <property type="nucleotide sequence ID" value="NZ_JAABLP010000002.1"/>
</dbReference>
<accession>A0A7X5J8L3</accession>
<gene>
    <name evidence="1" type="ORF">GWI72_03720</name>
</gene>
<reference evidence="2" key="1">
    <citation type="submission" date="2020-01" db="EMBL/GenBank/DDBJ databases">
        <authorList>
            <person name="Fang Y."/>
            <person name="Sun R."/>
            <person name="Nie L."/>
            <person name="He J."/>
            <person name="Hao L."/>
            <person name="Wang L."/>
            <person name="Su S."/>
            <person name="Lv E."/>
            <person name="Zhang Z."/>
            <person name="Xie R."/>
            <person name="Liu H."/>
        </authorList>
    </citation>
    <scope>NUCLEOTIDE SEQUENCE [LARGE SCALE GENOMIC DNA]</scope>
    <source>
        <strain evidence="2">XCT-53</strain>
    </source>
</reference>
<dbReference type="Proteomes" id="UP000586722">
    <property type="component" value="Unassembled WGS sequence"/>
</dbReference>
<protein>
    <submittedName>
        <fullName evidence="1">YARHG domain-containing protein</fullName>
    </submittedName>
</protein>
<evidence type="ECO:0000313" key="2">
    <source>
        <dbReference type="Proteomes" id="UP000586722"/>
    </source>
</evidence>
<dbReference type="Pfam" id="PF13308">
    <property type="entry name" value="YARHG"/>
    <property type="match status" value="1"/>
</dbReference>
<evidence type="ECO:0000313" key="1">
    <source>
        <dbReference type="EMBL" id="NBN77370.1"/>
    </source>
</evidence>
<keyword evidence="2" id="KW-1185">Reference proteome</keyword>
<dbReference type="AlphaFoldDB" id="A0A7X5J8L3"/>
<dbReference type="InterPro" id="IPR025582">
    <property type="entry name" value="YARHG_dom"/>
</dbReference>